<proteinExistence type="predicted"/>
<dbReference type="PANTHER" id="PTHR11439:SF467">
    <property type="entry name" value="INTEGRASE CATALYTIC DOMAIN-CONTAINING PROTEIN"/>
    <property type="match status" value="1"/>
</dbReference>
<dbReference type="Proteomes" id="UP001454036">
    <property type="component" value="Unassembled WGS sequence"/>
</dbReference>
<dbReference type="PANTHER" id="PTHR11439">
    <property type="entry name" value="GAG-POL-RELATED RETROTRANSPOSON"/>
    <property type="match status" value="1"/>
</dbReference>
<gene>
    <name evidence="1" type="ORF">LIER_24082</name>
</gene>
<protein>
    <submittedName>
        <fullName evidence="1">Uncharacterized protein</fullName>
    </submittedName>
</protein>
<keyword evidence="2" id="KW-1185">Reference proteome</keyword>
<organism evidence="1 2">
    <name type="scientific">Lithospermum erythrorhizon</name>
    <name type="common">Purple gromwell</name>
    <name type="synonym">Lithospermum officinale var. erythrorhizon</name>
    <dbReference type="NCBI Taxonomy" id="34254"/>
    <lineage>
        <taxon>Eukaryota</taxon>
        <taxon>Viridiplantae</taxon>
        <taxon>Streptophyta</taxon>
        <taxon>Embryophyta</taxon>
        <taxon>Tracheophyta</taxon>
        <taxon>Spermatophyta</taxon>
        <taxon>Magnoliopsida</taxon>
        <taxon>eudicotyledons</taxon>
        <taxon>Gunneridae</taxon>
        <taxon>Pentapetalae</taxon>
        <taxon>asterids</taxon>
        <taxon>lamiids</taxon>
        <taxon>Boraginales</taxon>
        <taxon>Boraginaceae</taxon>
        <taxon>Boraginoideae</taxon>
        <taxon>Lithospermeae</taxon>
        <taxon>Lithospermum</taxon>
    </lineage>
</organism>
<evidence type="ECO:0000313" key="2">
    <source>
        <dbReference type="Proteomes" id="UP001454036"/>
    </source>
</evidence>
<evidence type="ECO:0000313" key="1">
    <source>
        <dbReference type="EMBL" id="GAA0169644.1"/>
    </source>
</evidence>
<name>A0AAV3R188_LITER</name>
<dbReference type="CDD" id="cd09272">
    <property type="entry name" value="RNase_HI_RT_Ty1"/>
    <property type="match status" value="1"/>
</dbReference>
<accession>A0AAV3R188</accession>
<reference evidence="1 2" key="1">
    <citation type="submission" date="2024-01" db="EMBL/GenBank/DDBJ databases">
        <title>The complete chloroplast genome sequence of Lithospermum erythrorhizon: insights into the phylogenetic relationship among Boraginaceae species and the maternal lineages of purple gromwells.</title>
        <authorList>
            <person name="Okada T."/>
            <person name="Watanabe K."/>
        </authorList>
    </citation>
    <scope>NUCLEOTIDE SEQUENCE [LARGE SCALE GENOMIC DNA]</scope>
</reference>
<dbReference type="AlphaFoldDB" id="A0AAV3R188"/>
<sequence>MARSTCGEIKWIFHILKETGIEATILAKLWCDNQVALHRASNSVFHERTKHIETDCHFVRDKVRDGLITTGIINIYDPA</sequence>
<dbReference type="EMBL" id="BAABME010006922">
    <property type="protein sequence ID" value="GAA0169644.1"/>
    <property type="molecule type" value="Genomic_DNA"/>
</dbReference>
<comment type="caution">
    <text evidence="1">The sequence shown here is derived from an EMBL/GenBank/DDBJ whole genome shotgun (WGS) entry which is preliminary data.</text>
</comment>